<dbReference type="Pfam" id="PF00440">
    <property type="entry name" value="TetR_N"/>
    <property type="match status" value="1"/>
</dbReference>
<evidence type="ECO:0000256" key="4">
    <source>
        <dbReference type="ARBA" id="ARBA00023163"/>
    </source>
</evidence>
<dbReference type="PANTHER" id="PTHR30055:SF146">
    <property type="entry name" value="HTH-TYPE TRANSCRIPTIONAL DUAL REGULATOR CECR"/>
    <property type="match status" value="1"/>
</dbReference>
<dbReference type="InterPro" id="IPR050109">
    <property type="entry name" value="HTH-type_TetR-like_transc_reg"/>
</dbReference>
<keyword evidence="9" id="KW-1185">Reference proteome</keyword>
<gene>
    <name evidence="8" type="ORF">SAMN04489710_107166</name>
</gene>
<feature type="DNA-binding region" description="H-T-H motif" evidence="5">
    <location>
        <begin position="48"/>
        <end position="67"/>
    </location>
</feature>
<dbReference type="InterPro" id="IPR001647">
    <property type="entry name" value="HTH_TetR"/>
</dbReference>
<evidence type="ECO:0000256" key="3">
    <source>
        <dbReference type="ARBA" id="ARBA00023125"/>
    </source>
</evidence>
<dbReference type="EMBL" id="FOMQ01000007">
    <property type="protein sequence ID" value="SFD86255.1"/>
    <property type="molecule type" value="Genomic_DNA"/>
</dbReference>
<name>A0A1I1VTS8_9BURK</name>
<dbReference type="InterPro" id="IPR036271">
    <property type="entry name" value="Tet_transcr_reg_TetR-rel_C_sf"/>
</dbReference>
<reference evidence="9" key="1">
    <citation type="submission" date="2016-10" db="EMBL/GenBank/DDBJ databases">
        <authorList>
            <person name="Varghese N."/>
            <person name="Submissions S."/>
        </authorList>
    </citation>
    <scope>NUCLEOTIDE SEQUENCE [LARGE SCALE GENOMIC DNA]</scope>
    <source>
        <strain evidence="9">DSM 7481</strain>
    </source>
</reference>
<dbReference type="PANTHER" id="PTHR30055">
    <property type="entry name" value="HTH-TYPE TRANSCRIPTIONAL REGULATOR RUTR"/>
    <property type="match status" value="1"/>
</dbReference>
<organism evidence="8 9">
    <name type="scientific">Paracidovorax konjaci</name>
    <dbReference type="NCBI Taxonomy" id="32040"/>
    <lineage>
        <taxon>Bacteria</taxon>
        <taxon>Pseudomonadati</taxon>
        <taxon>Pseudomonadota</taxon>
        <taxon>Betaproteobacteria</taxon>
        <taxon>Burkholderiales</taxon>
        <taxon>Comamonadaceae</taxon>
        <taxon>Paracidovorax</taxon>
    </lineage>
</organism>
<dbReference type="InterPro" id="IPR039536">
    <property type="entry name" value="TetR_C_Proteobacteria"/>
</dbReference>
<dbReference type="RefSeq" id="WP_092952836.1">
    <property type="nucleotide sequence ID" value="NZ_FOMQ01000007.1"/>
</dbReference>
<evidence type="ECO:0000256" key="1">
    <source>
        <dbReference type="ARBA" id="ARBA00022491"/>
    </source>
</evidence>
<protein>
    <submittedName>
        <fullName evidence="8">DNA-binding transcriptional regulator, AcrR family</fullName>
    </submittedName>
</protein>
<dbReference type="SUPFAM" id="SSF46689">
    <property type="entry name" value="Homeodomain-like"/>
    <property type="match status" value="1"/>
</dbReference>
<dbReference type="FunFam" id="1.10.10.60:FF:000141">
    <property type="entry name" value="TetR family transcriptional regulator"/>
    <property type="match status" value="1"/>
</dbReference>
<keyword evidence="3 5" id="KW-0238">DNA-binding</keyword>
<evidence type="ECO:0000256" key="5">
    <source>
        <dbReference type="PROSITE-ProRule" id="PRU00335"/>
    </source>
</evidence>
<evidence type="ECO:0000313" key="8">
    <source>
        <dbReference type="EMBL" id="SFD86255.1"/>
    </source>
</evidence>
<accession>A0A1I1VTS8</accession>
<dbReference type="PROSITE" id="PS01081">
    <property type="entry name" value="HTH_TETR_1"/>
    <property type="match status" value="1"/>
</dbReference>
<dbReference type="SUPFAM" id="SSF48498">
    <property type="entry name" value="Tetracyclin repressor-like, C-terminal domain"/>
    <property type="match status" value="1"/>
</dbReference>
<dbReference type="STRING" id="32040.SAMN04489710_107166"/>
<dbReference type="Pfam" id="PF14246">
    <property type="entry name" value="TetR_C_7"/>
    <property type="match status" value="1"/>
</dbReference>
<proteinExistence type="predicted"/>
<dbReference type="Gene3D" id="1.10.357.10">
    <property type="entry name" value="Tetracycline Repressor, domain 2"/>
    <property type="match status" value="1"/>
</dbReference>
<dbReference type="Proteomes" id="UP000199517">
    <property type="component" value="Unassembled WGS sequence"/>
</dbReference>
<dbReference type="PRINTS" id="PR00455">
    <property type="entry name" value="HTHTETR"/>
</dbReference>
<keyword evidence="4" id="KW-0804">Transcription</keyword>
<evidence type="ECO:0000259" key="7">
    <source>
        <dbReference type="PROSITE" id="PS50977"/>
    </source>
</evidence>
<keyword evidence="1" id="KW-0678">Repressor</keyword>
<dbReference type="InterPro" id="IPR023772">
    <property type="entry name" value="DNA-bd_HTH_TetR-type_CS"/>
</dbReference>
<dbReference type="PROSITE" id="PS50977">
    <property type="entry name" value="HTH_TETR_2"/>
    <property type="match status" value="1"/>
</dbReference>
<dbReference type="GO" id="GO:0003700">
    <property type="term" value="F:DNA-binding transcription factor activity"/>
    <property type="evidence" value="ECO:0007669"/>
    <property type="project" value="TreeGrafter"/>
</dbReference>
<dbReference type="InterPro" id="IPR009057">
    <property type="entry name" value="Homeodomain-like_sf"/>
</dbReference>
<sequence>MPKTEGREKSTRPSPRGRPTAQRAQELRQTIIEVASALMLQSGYEGTSIDAIAAAAGVTKRTIYSRFASKENLLREVLTTAALPALRLEPEFLPGLGAQEKLERIGMEMNDTLLHPDMQRWLRFAIGGIAQRPELAPFVHALIEQYLELLARMLAPALASESLRVDDFPAAVKIFATLISAPAHNLVTFSLPPGSREEQADFIRKAAVLFLAGCSKA</sequence>
<dbReference type="AlphaFoldDB" id="A0A1I1VTS8"/>
<keyword evidence="2" id="KW-0805">Transcription regulation</keyword>
<evidence type="ECO:0000256" key="2">
    <source>
        <dbReference type="ARBA" id="ARBA00023015"/>
    </source>
</evidence>
<feature type="compositionally biased region" description="Basic and acidic residues" evidence="6">
    <location>
        <begin position="1"/>
        <end position="11"/>
    </location>
</feature>
<dbReference type="GO" id="GO:0000976">
    <property type="term" value="F:transcription cis-regulatory region binding"/>
    <property type="evidence" value="ECO:0007669"/>
    <property type="project" value="TreeGrafter"/>
</dbReference>
<evidence type="ECO:0000256" key="6">
    <source>
        <dbReference type="SAM" id="MobiDB-lite"/>
    </source>
</evidence>
<dbReference type="OrthoDB" id="8595767at2"/>
<feature type="region of interest" description="Disordered" evidence="6">
    <location>
        <begin position="1"/>
        <end position="23"/>
    </location>
</feature>
<feature type="domain" description="HTH tetR-type" evidence="7">
    <location>
        <begin position="25"/>
        <end position="85"/>
    </location>
</feature>
<evidence type="ECO:0000313" key="9">
    <source>
        <dbReference type="Proteomes" id="UP000199517"/>
    </source>
</evidence>